<evidence type="ECO:0000313" key="2">
    <source>
        <dbReference type="EMBL" id="CAH1776453.1"/>
    </source>
</evidence>
<proteinExistence type="predicted"/>
<comment type="caution">
    <text evidence="2">The sequence shown here is derived from an EMBL/GenBank/DDBJ whole genome shotgun (WGS) entry which is preliminary data.</text>
</comment>
<feature type="non-terminal residue" evidence="2">
    <location>
        <position position="1"/>
    </location>
</feature>
<name>A0A8S4N5Q0_OWEFU</name>
<feature type="region of interest" description="Disordered" evidence="1">
    <location>
        <begin position="99"/>
        <end position="139"/>
    </location>
</feature>
<organism evidence="2 3">
    <name type="scientific">Owenia fusiformis</name>
    <name type="common">Polychaete worm</name>
    <dbReference type="NCBI Taxonomy" id="6347"/>
    <lineage>
        <taxon>Eukaryota</taxon>
        <taxon>Metazoa</taxon>
        <taxon>Spiralia</taxon>
        <taxon>Lophotrochozoa</taxon>
        <taxon>Annelida</taxon>
        <taxon>Polychaeta</taxon>
        <taxon>Sedentaria</taxon>
        <taxon>Canalipalpata</taxon>
        <taxon>Sabellida</taxon>
        <taxon>Oweniida</taxon>
        <taxon>Oweniidae</taxon>
        <taxon>Owenia</taxon>
    </lineage>
</organism>
<feature type="non-terminal residue" evidence="2">
    <location>
        <position position="139"/>
    </location>
</feature>
<dbReference type="AlphaFoldDB" id="A0A8S4N5Q0"/>
<reference evidence="2" key="1">
    <citation type="submission" date="2022-03" db="EMBL/GenBank/DDBJ databases">
        <authorList>
            <person name="Martin C."/>
        </authorList>
    </citation>
    <scope>NUCLEOTIDE SEQUENCE</scope>
</reference>
<evidence type="ECO:0000313" key="3">
    <source>
        <dbReference type="Proteomes" id="UP000749559"/>
    </source>
</evidence>
<keyword evidence="3" id="KW-1185">Reference proteome</keyword>
<dbReference type="Proteomes" id="UP000749559">
    <property type="component" value="Unassembled WGS sequence"/>
</dbReference>
<evidence type="ECO:0000256" key="1">
    <source>
        <dbReference type="SAM" id="MobiDB-lite"/>
    </source>
</evidence>
<sequence>VHEHKVVAHRNLKERKIWPLEKDSGGQERKLKKLTMNQPFIRNKAKKFNQRNDQLKNRVPCRQELPLMEEANIVPVIRPLVGGTNEPLPKEDVLRSNIETPMPKRYHLRSRRVEPTQTNGMSVRRRGAPRSVRAEPTRR</sequence>
<accession>A0A8S4N5Q0</accession>
<protein>
    <submittedName>
        <fullName evidence="2">Uncharacterized protein</fullName>
    </submittedName>
</protein>
<gene>
    <name evidence="2" type="ORF">OFUS_LOCUS3628</name>
</gene>
<dbReference type="EMBL" id="CAIIXF020000002">
    <property type="protein sequence ID" value="CAH1776453.1"/>
    <property type="molecule type" value="Genomic_DNA"/>
</dbReference>